<comment type="caution">
    <text evidence="3">The sequence shown here is derived from an EMBL/GenBank/DDBJ whole genome shotgun (WGS) entry which is preliminary data.</text>
</comment>
<proteinExistence type="predicted"/>
<dbReference type="Pfam" id="PF14258">
    <property type="entry name" value="DUF4350"/>
    <property type="match status" value="1"/>
</dbReference>
<evidence type="ECO:0000313" key="4">
    <source>
        <dbReference type="Proteomes" id="UP001429745"/>
    </source>
</evidence>
<evidence type="ECO:0000256" key="1">
    <source>
        <dbReference type="SAM" id="Phobius"/>
    </source>
</evidence>
<keyword evidence="1" id="KW-0472">Membrane</keyword>
<keyword evidence="1" id="KW-0812">Transmembrane</keyword>
<accession>A0ABX1KCV7</accession>
<protein>
    <submittedName>
        <fullName evidence="3">DUF4350 domain-containing protein</fullName>
    </submittedName>
</protein>
<dbReference type="RefSeq" id="WP_168912374.1">
    <property type="nucleotide sequence ID" value="NZ_JABACI010000002.1"/>
</dbReference>
<feature type="transmembrane region" description="Helical" evidence="1">
    <location>
        <begin position="20"/>
        <end position="40"/>
    </location>
</feature>
<keyword evidence="1" id="KW-1133">Transmembrane helix</keyword>
<dbReference type="Proteomes" id="UP001429745">
    <property type="component" value="Unassembled WGS sequence"/>
</dbReference>
<evidence type="ECO:0000259" key="2">
    <source>
        <dbReference type="Pfam" id="PF14258"/>
    </source>
</evidence>
<reference evidence="3 4" key="1">
    <citation type="submission" date="2020-04" db="EMBL/GenBank/DDBJ databases">
        <title>CFH 90308 Microbacterium sp.</title>
        <authorList>
            <person name="Nie G."/>
            <person name="Ming H."/>
            <person name="Xia T."/>
        </authorList>
    </citation>
    <scope>NUCLEOTIDE SEQUENCE [LARGE SCALE GENOMIC DNA]</scope>
    <source>
        <strain evidence="3 4">CFH 90308</strain>
    </source>
</reference>
<evidence type="ECO:0000313" key="3">
    <source>
        <dbReference type="EMBL" id="NLP83889.1"/>
    </source>
</evidence>
<gene>
    <name evidence="3" type="ORF">HF576_08520</name>
</gene>
<dbReference type="EMBL" id="JABACI010000002">
    <property type="protein sequence ID" value="NLP83889.1"/>
    <property type="molecule type" value="Genomic_DNA"/>
</dbReference>
<feature type="domain" description="DUF4350" evidence="2">
    <location>
        <begin position="54"/>
        <end position="224"/>
    </location>
</feature>
<sequence>MTTAAPAELASAAPRRGRRVAAWIAIGVALLVIGGAGAAITAANEWAARGALDPASAGPAGTRAIAEILRDNGVEVEIVRNRDAAARALADDDATLILPDTPALSDDAVEALASGARDVVLIDPRARTLDLFLPGTSPAGVAPSGTAAPACDLPEAERSGAVEPGSIFAIDDADGVTGCYPVDGAYGLVVGARGDDRVAAVDGRTLFSNESLAQNGNAALAANLMGRHPLVVWYVPGPGDTDLQNTDPSLGELTPPWVSPVMVLLLIAGVAAAIWRGRRFGPLVAERLPVMVRVSETTEGRARLYARSRDAVHAADQLRIGALERLARLLGLGPGTSAPEIADAAAGRTGLDRGAVRGILIDDLPRSDADLVELSSRLRHLEDAVHAAVRPERNPR</sequence>
<name>A0ABX1KCV7_9MICO</name>
<dbReference type="InterPro" id="IPR025646">
    <property type="entry name" value="DUF4350"/>
</dbReference>
<organism evidence="3 4">
    <name type="scientific">Microbacterium salsuginis</name>
    <dbReference type="NCBI Taxonomy" id="2722803"/>
    <lineage>
        <taxon>Bacteria</taxon>
        <taxon>Bacillati</taxon>
        <taxon>Actinomycetota</taxon>
        <taxon>Actinomycetes</taxon>
        <taxon>Micrococcales</taxon>
        <taxon>Microbacteriaceae</taxon>
        <taxon>Microbacterium</taxon>
    </lineage>
</organism>
<keyword evidence="4" id="KW-1185">Reference proteome</keyword>